<evidence type="ECO:0000313" key="1">
    <source>
        <dbReference type="EMBL" id="KMS94666.1"/>
    </source>
</evidence>
<protein>
    <submittedName>
        <fullName evidence="1">Uncharacterized protein</fullName>
    </submittedName>
</protein>
<accession>A0A0J8B100</accession>
<keyword evidence="2" id="KW-1185">Reference proteome</keyword>
<proteinExistence type="predicted"/>
<dbReference type="AlphaFoldDB" id="A0A0J8B100"/>
<dbReference type="Proteomes" id="UP000035740">
    <property type="component" value="Unassembled WGS sequence"/>
</dbReference>
<name>A0A0J8B100_BETVV</name>
<feature type="non-terminal residue" evidence="1">
    <location>
        <position position="1"/>
    </location>
</feature>
<organism evidence="1 2">
    <name type="scientific">Beta vulgaris subsp. vulgaris</name>
    <name type="common">Beet</name>
    <dbReference type="NCBI Taxonomy" id="3555"/>
    <lineage>
        <taxon>Eukaryota</taxon>
        <taxon>Viridiplantae</taxon>
        <taxon>Streptophyta</taxon>
        <taxon>Embryophyta</taxon>
        <taxon>Tracheophyta</taxon>
        <taxon>Spermatophyta</taxon>
        <taxon>Magnoliopsida</taxon>
        <taxon>eudicotyledons</taxon>
        <taxon>Gunneridae</taxon>
        <taxon>Pentapetalae</taxon>
        <taxon>Caryophyllales</taxon>
        <taxon>Chenopodiaceae</taxon>
        <taxon>Betoideae</taxon>
        <taxon>Beta</taxon>
    </lineage>
</organism>
<dbReference type="EMBL" id="KQ091395">
    <property type="protein sequence ID" value="KMS94666.1"/>
    <property type="molecule type" value="Genomic_DNA"/>
</dbReference>
<evidence type="ECO:0000313" key="2">
    <source>
        <dbReference type="Proteomes" id="UP000035740"/>
    </source>
</evidence>
<reference evidence="1 2" key="1">
    <citation type="journal article" date="2014" name="Nature">
        <title>The genome of the recently domesticated crop plant sugar beet (Beta vulgaris).</title>
        <authorList>
            <person name="Dohm J.C."/>
            <person name="Minoche A.E."/>
            <person name="Holtgrawe D."/>
            <person name="Capella-Gutierrez S."/>
            <person name="Zakrzewski F."/>
            <person name="Tafer H."/>
            <person name="Rupp O."/>
            <person name="Sorensen T.R."/>
            <person name="Stracke R."/>
            <person name="Reinhardt R."/>
            <person name="Goesmann A."/>
            <person name="Kraft T."/>
            <person name="Schulz B."/>
            <person name="Stadler P.F."/>
            <person name="Schmidt T."/>
            <person name="Gabaldon T."/>
            <person name="Lehrach H."/>
            <person name="Weisshaar B."/>
            <person name="Himmelbauer H."/>
        </authorList>
    </citation>
    <scope>NUCLEOTIDE SEQUENCE [LARGE SCALE GENOMIC DNA]</scope>
    <source>
        <tissue evidence="1">Taproot</tissue>
    </source>
</reference>
<sequence>FPPPAQLSRRLRAPPAPFLVPRSLAVAGLPCWMSLASAQLRRSFETPLALCVRGSVLRYSCEQWY</sequence>
<gene>
    <name evidence="1" type="ORF">BVRB_016470</name>
</gene>
<dbReference type="Gramene" id="KMS94666">
    <property type="protein sequence ID" value="KMS94666"/>
    <property type="gene ID" value="BVRB_016470"/>
</dbReference>